<sequence>MSETELDPLVGQVLNGRFEIVSPLGVGGMGRVYKAVQQPLGREVALKVLNPRYDGTKDPGFERRFFLEASMTSKLKHPNTITVHDYGRTEDGIYFIAMELLEGETLQKILAENGRLPWARALYVGGQIARSLREAHKLGMVHRDLKPANIMLVSEGTGGDLVKVLDFGLVKSFTPDHPKEDEVDRTGLTQAGVLLGSPLYMAPEQARGEADPRTDIYALGVVVFQMIAGRPPFMSKESIDVIVKHIREPAPDLQELVPEVPLEVAHVVAKCLAKEPSARFQSMDELLEAMRIAGSGQGLSGAFVDPRTQSGIIARTSTPGMPAVQGGAATPSFTSAEQVRSHEIELLDGDKPASRTKLLLIAAVVTFVGIGLGGAIAWKATRPEEVPVKPPVVELPPTTPPPLAETPKPPQAVDVTFEVDSVPRGARVTRDGEELGVTPFAFSLPKTGDAPLQVELQFALDGYETASLTAQGSDGTVNVSKALVARPKKPEVTKPPKNVKKPPKSPQQPEGFKADPY</sequence>
<dbReference type="AlphaFoldDB" id="A0A2W5V374"/>
<dbReference type="GO" id="GO:0005524">
    <property type="term" value="F:ATP binding"/>
    <property type="evidence" value="ECO:0007669"/>
    <property type="project" value="UniProtKB-UniRule"/>
</dbReference>
<gene>
    <name evidence="8" type="ORF">DI536_34195</name>
</gene>
<evidence type="ECO:0000256" key="5">
    <source>
        <dbReference type="PROSITE-ProRule" id="PRU10141"/>
    </source>
</evidence>
<evidence type="ECO:0000256" key="3">
    <source>
        <dbReference type="ARBA" id="ARBA00022777"/>
    </source>
</evidence>
<evidence type="ECO:0000313" key="8">
    <source>
        <dbReference type="EMBL" id="PZR04411.1"/>
    </source>
</evidence>
<dbReference type="InterPro" id="IPR000719">
    <property type="entry name" value="Prot_kinase_dom"/>
</dbReference>
<evidence type="ECO:0000256" key="1">
    <source>
        <dbReference type="ARBA" id="ARBA00022679"/>
    </source>
</evidence>
<dbReference type="Gene3D" id="3.30.200.20">
    <property type="entry name" value="Phosphorylase Kinase, domain 1"/>
    <property type="match status" value="1"/>
</dbReference>
<dbReference type="InterPro" id="IPR008271">
    <property type="entry name" value="Ser/Thr_kinase_AS"/>
</dbReference>
<feature type="region of interest" description="Disordered" evidence="6">
    <location>
        <begin position="483"/>
        <end position="517"/>
    </location>
</feature>
<feature type="domain" description="Protein kinase" evidence="7">
    <location>
        <begin position="18"/>
        <end position="292"/>
    </location>
</feature>
<protein>
    <submittedName>
        <fullName evidence="8">Serine/threonine protein kinase</fullName>
    </submittedName>
</protein>
<name>A0A2W5V374_9BACT</name>
<dbReference type="Gene3D" id="1.10.510.10">
    <property type="entry name" value="Transferase(Phosphotransferase) domain 1"/>
    <property type="match status" value="1"/>
</dbReference>
<dbReference type="Proteomes" id="UP000249061">
    <property type="component" value="Unassembled WGS sequence"/>
</dbReference>
<dbReference type="InterPro" id="IPR013229">
    <property type="entry name" value="PEGA"/>
</dbReference>
<feature type="binding site" evidence="5">
    <location>
        <position position="47"/>
    </location>
    <ligand>
        <name>ATP</name>
        <dbReference type="ChEBI" id="CHEBI:30616"/>
    </ligand>
</feature>
<dbReference type="PROSITE" id="PS50011">
    <property type="entry name" value="PROTEIN_KINASE_DOM"/>
    <property type="match status" value="1"/>
</dbReference>
<organism evidence="8 9">
    <name type="scientific">Archangium gephyra</name>
    <dbReference type="NCBI Taxonomy" id="48"/>
    <lineage>
        <taxon>Bacteria</taxon>
        <taxon>Pseudomonadati</taxon>
        <taxon>Myxococcota</taxon>
        <taxon>Myxococcia</taxon>
        <taxon>Myxococcales</taxon>
        <taxon>Cystobacterineae</taxon>
        <taxon>Archangiaceae</taxon>
        <taxon>Archangium</taxon>
    </lineage>
</organism>
<keyword evidence="3 8" id="KW-0418">Kinase</keyword>
<dbReference type="PANTHER" id="PTHR43289:SF6">
    <property type="entry name" value="SERINE_THREONINE-PROTEIN KINASE NEKL-3"/>
    <property type="match status" value="1"/>
</dbReference>
<dbReference type="CDD" id="cd14014">
    <property type="entry name" value="STKc_PknB_like"/>
    <property type="match status" value="1"/>
</dbReference>
<dbReference type="SUPFAM" id="SSF56112">
    <property type="entry name" value="Protein kinase-like (PK-like)"/>
    <property type="match status" value="1"/>
</dbReference>
<dbReference type="PANTHER" id="PTHR43289">
    <property type="entry name" value="MITOGEN-ACTIVATED PROTEIN KINASE KINASE KINASE 20-RELATED"/>
    <property type="match status" value="1"/>
</dbReference>
<dbReference type="GO" id="GO:0004674">
    <property type="term" value="F:protein serine/threonine kinase activity"/>
    <property type="evidence" value="ECO:0007669"/>
    <property type="project" value="UniProtKB-KW"/>
</dbReference>
<dbReference type="Pfam" id="PF08308">
    <property type="entry name" value="PEGA"/>
    <property type="match status" value="1"/>
</dbReference>
<dbReference type="InterPro" id="IPR011009">
    <property type="entry name" value="Kinase-like_dom_sf"/>
</dbReference>
<evidence type="ECO:0000259" key="7">
    <source>
        <dbReference type="PROSITE" id="PS50011"/>
    </source>
</evidence>
<reference evidence="8 9" key="1">
    <citation type="submission" date="2017-08" db="EMBL/GenBank/DDBJ databases">
        <title>Infants hospitalized years apart are colonized by the same room-sourced microbial strains.</title>
        <authorList>
            <person name="Brooks B."/>
            <person name="Olm M.R."/>
            <person name="Firek B.A."/>
            <person name="Baker R."/>
            <person name="Thomas B.C."/>
            <person name="Morowitz M.J."/>
            <person name="Banfield J.F."/>
        </authorList>
    </citation>
    <scope>NUCLEOTIDE SEQUENCE [LARGE SCALE GENOMIC DNA]</scope>
    <source>
        <strain evidence="8">S2_003_000_R2_14</strain>
    </source>
</reference>
<dbReference type="PROSITE" id="PS00107">
    <property type="entry name" value="PROTEIN_KINASE_ATP"/>
    <property type="match status" value="1"/>
</dbReference>
<accession>A0A2W5V374</accession>
<keyword evidence="1" id="KW-0808">Transferase</keyword>
<dbReference type="Pfam" id="PF00069">
    <property type="entry name" value="Pkinase"/>
    <property type="match status" value="1"/>
</dbReference>
<dbReference type="InterPro" id="IPR017441">
    <property type="entry name" value="Protein_kinase_ATP_BS"/>
</dbReference>
<evidence type="ECO:0000313" key="9">
    <source>
        <dbReference type="Proteomes" id="UP000249061"/>
    </source>
</evidence>
<keyword evidence="8" id="KW-0723">Serine/threonine-protein kinase</keyword>
<keyword evidence="4 5" id="KW-0067">ATP-binding</keyword>
<proteinExistence type="predicted"/>
<keyword evidence="2 5" id="KW-0547">Nucleotide-binding</keyword>
<evidence type="ECO:0000256" key="4">
    <source>
        <dbReference type="ARBA" id="ARBA00022840"/>
    </source>
</evidence>
<dbReference type="EMBL" id="QFQP01000058">
    <property type="protein sequence ID" value="PZR04411.1"/>
    <property type="molecule type" value="Genomic_DNA"/>
</dbReference>
<dbReference type="PROSITE" id="PS00108">
    <property type="entry name" value="PROTEIN_KINASE_ST"/>
    <property type="match status" value="1"/>
</dbReference>
<evidence type="ECO:0000256" key="2">
    <source>
        <dbReference type="ARBA" id="ARBA00022741"/>
    </source>
</evidence>
<dbReference type="SMART" id="SM00220">
    <property type="entry name" value="S_TKc"/>
    <property type="match status" value="1"/>
</dbReference>
<comment type="caution">
    <text evidence="8">The sequence shown here is derived from an EMBL/GenBank/DDBJ whole genome shotgun (WGS) entry which is preliminary data.</text>
</comment>
<evidence type="ECO:0000256" key="6">
    <source>
        <dbReference type="SAM" id="MobiDB-lite"/>
    </source>
</evidence>